<dbReference type="GO" id="GO:0042910">
    <property type="term" value="F:xenobiotic transmembrane transporter activity"/>
    <property type="evidence" value="ECO:0007669"/>
    <property type="project" value="TreeGrafter"/>
</dbReference>
<feature type="transmembrane region" description="Helical" evidence="1">
    <location>
        <begin position="428"/>
        <end position="448"/>
    </location>
</feature>
<dbReference type="Gene3D" id="3.30.70.1440">
    <property type="entry name" value="Multidrug efflux transporter AcrB pore domain"/>
    <property type="match status" value="1"/>
</dbReference>
<dbReference type="EMBL" id="FTOH01000004">
    <property type="protein sequence ID" value="SIS76611.1"/>
    <property type="molecule type" value="Genomic_DNA"/>
</dbReference>
<dbReference type="RefSeq" id="WP_076515041.1">
    <property type="nucleotide sequence ID" value="NZ_FTOH01000004.1"/>
</dbReference>
<feature type="transmembrane region" description="Helical" evidence="1">
    <location>
        <begin position="869"/>
        <end position="889"/>
    </location>
</feature>
<dbReference type="Gene3D" id="3.30.70.1430">
    <property type="entry name" value="Multidrug efflux transporter AcrB pore domain"/>
    <property type="match status" value="2"/>
</dbReference>
<keyword evidence="1" id="KW-0472">Membrane</keyword>
<keyword evidence="3" id="KW-1185">Reference proteome</keyword>
<sequence>MKLFIVLEHYRRLVFSLTVMLLVVGLASWFTMARQEDPSFPYRNGVITTVFPGATAEQTEQLITQPLEERLLEVDEVDRVRSVSRDSVSVVIIEMHDHIYDTDTAWERVRIAMSRAEEDFPNGVTEFYLEDKKMDIPAVILAVKGSSDVILLAQQAEVLKRRLLRIPQISRIELSGDPQEELIVTLKTAELNRLGINRDQIVQIIQRSNYLVPGGQAQLDGRALRMASLSDIQSLDTLKNIPLTLANGQSVPLGSVADIAISAREPLSAQSYINGERAVMLGIMTRRGQVDALSFGEAIRAELSSFHDDFAPLLIEEVFFQPDYVASRLNGLQWNLAGSVAIIAFIVVLALGLRNGLVVAAVLPVVAIISLALYNLGGGILHQIAVIGMVISLGILIDNAIVVVEAIEQNLAKGMTRSDAVRETFSQMAMPLFSSTGTTVAAFIPLLLSKGGTGDFTRGIPVMIILALIVSYFVSVIVLPLAAKYIVKEKRRERGRFISGLTHFIIKCSKDYGRRTLLLVGLLIMGAAALAPGLKLQFFPLADRAQLIVDVTLPSSSRAEEAREISAEIESRLLERSDVMSVYRTVGASGFRVYYNVQAQTEAPNTARLVINTDSSETNESVIQWVENVVQPEFPDAMLVAKRLGQGPPTPAPVEIRLQSDDATALSMATDKVLRILHETPGTEMIRSDVDTGMAELKIDVDKVVADSLAYSTLDVANALFSQSRGAAAGEYRYADDPIDIRVRSDEGELTDTATLMGMHLHGGSREPVPLGAISTVTLEWSPAVIRHYQGIRTVTVLSELAPGAAYNKILKAVKDALEADPLPDGVLLQFGGDAEGSGDANSAILKTAPLGAMLLLVFMLLEFNSFRRLGIILVTIPLAAVGIIPGLVISDSPFGFQSLLGVIALVGIVVNNAIVLIDAIDGRLRAGGNIHDAVDAAIRHRTAPVLLTTLTTVLGLLTLAFSDSTLWPPMAWAIISGLLMSTLLTLMVVPVLCRAWLAPDSRAV</sequence>
<protein>
    <submittedName>
        <fullName evidence="2">Multidrug efflux pump subunit AcrB</fullName>
    </submittedName>
</protein>
<dbReference type="InterPro" id="IPR001036">
    <property type="entry name" value="Acrflvin-R"/>
</dbReference>
<feature type="transmembrane region" description="Helical" evidence="1">
    <location>
        <begin position="895"/>
        <end position="921"/>
    </location>
</feature>
<dbReference type="PANTHER" id="PTHR32063">
    <property type="match status" value="1"/>
</dbReference>
<evidence type="ECO:0000256" key="1">
    <source>
        <dbReference type="SAM" id="Phobius"/>
    </source>
</evidence>
<reference evidence="3" key="1">
    <citation type="submission" date="2017-01" db="EMBL/GenBank/DDBJ databases">
        <authorList>
            <person name="Varghese N."/>
            <person name="Submissions S."/>
        </authorList>
    </citation>
    <scope>NUCLEOTIDE SEQUENCE [LARGE SCALE GENOMIC DNA]</scope>
    <source>
        <strain evidence="3">DSM 24913</strain>
    </source>
</reference>
<feature type="transmembrane region" description="Helical" evidence="1">
    <location>
        <begin position="380"/>
        <end position="407"/>
    </location>
</feature>
<evidence type="ECO:0000313" key="3">
    <source>
        <dbReference type="Proteomes" id="UP000185639"/>
    </source>
</evidence>
<gene>
    <name evidence="2" type="ORF">SAMN05421686_104185</name>
</gene>
<evidence type="ECO:0000313" key="2">
    <source>
        <dbReference type="EMBL" id="SIS76611.1"/>
    </source>
</evidence>
<dbReference type="PANTHER" id="PTHR32063:SF18">
    <property type="entry name" value="CATION EFFLUX SYSTEM PROTEIN"/>
    <property type="match status" value="1"/>
</dbReference>
<dbReference type="OrthoDB" id="9757940at2"/>
<dbReference type="AlphaFoldDB" id="A0A1N7LSD8"/>
<accession>A0A1N7LSD8</accession>
<keyword evidence="1" id="KW-0812">Transmembrane</keyword>
<keyword evidence="1" id="KW-1133">Transmembrane helix</keyword>
<feature type="transmembrane region" description="Helical" evidence="1">
    <location>
        <begin position="516"/>
        <end position="534"/>
    </location>
</feature>
<proteinExistence type="predicted"/>
<name>A0A1N7LSD8_9GAMM</name>
<dbReference type="SUPFAM" id="SSF82714">
    <property type="entry name" value="Multidrug efflux transporter AcrB TolC docking domain, DN and DC subdomains"/>
    <property type="match status" value="2"/>
</dbReference>
<dbReference type="Gene3D" id="1.20.1640.10">
    <property type="entry name" value="Multidrug efflux transporter AcrB transmembrane domain"/>
    <property type="match status" value="2"/>
</dbReference>
<feature type="transmembrane region" description="Helical" evidence="1">
    <location>
        <begin position="12"/>
        <end position="32"/>
    </location>
</feature>
<feature type="transmembrane region" description="Helical" evidence="1">
    <location>
        <begin position="844"/>
        <end position="862"/>
    </location>
</feature>
<feature type="transmembrane region" description="Helical" evidence="1">
    <location>
        <begin position="942"/>
        <end position="962"/>
    </location>
</feature>
<feature type="transmembrane region" description="Helical" evidence="1">
    <location>
        <begin position="974"/>
        <end position="998"/>
    </location>
</feature>
<dbReference type="PRINTS" id="PR00702">
    <property type="entry name" value="ACRIFLAVINRP"/>
</dbReference>
<dbReference type="Gene3D" id="3.30.70.1320">
    <property type="entry name" value="Multidrug efflux transporter AcrB pore domain like"/>
    <property type="match status" value="1"/>
</dbReference>
<organism evidence="2 3">
    <name type="scientific">Thalassolituus maritimus</name>
    <dbReference type="NCBI Taxonomy" id="484498"/>
    <lineage>
        <taxon>Bacteria</taxon>
        <taxon>Pseudomonadati</taxon>
        <taxon>Pseudomonadota</taxon>
        <taxon>Gammaproteobacteria</taxon>
        <taxon>Oceanospirillales</taxon>
        <taxon>Oceanospirillaceae</taxon>
        <taxon>Thalassolituus</taxon>
    </lineage>
</organism>
<dbReference type="STRING" id="484498.SAMN05421686_104185"/>
<dbReference type="GO" id="GO:0005886">
    <property type="term" value="C:plasma membrane"/>
    <property type="evidence" value="ECO:0007669"/>
    <property type="project" value="TreeGrafter"/>
</dbReference>
<feature type="transmembrane region" description="Helical" evidence="1">
    <location>
        <begin position="332"/>
        <end position="350"/>
    </location>
</feature>
<dbReference type="SUPFAM" id="SSF82693">
    <property type="entry name" value="Multidrug efflux transporter AcrB pore domain, PN1, PN2, PC1 and PC2 subdomains"/>
    <property type="match status" value="2"/>
</dbReference>
<dbReference type="SUPFAM" id="SSF82866">
    <property type="entry name" value="Multidrug efflux transporter AcrB transmembrane domain"/>
    <property type="match status" value="2"/>
</dbReference>
<dbReference type="InterPro" id="IPR027463">
    <property type="entry name" value="AcrB_DN_DC_subdom"/>
</dbReference>
<feature type="transmembrane region" description="Helical" evidence="1">
    <location>
        <begin position="460"/>
        <end position="487"/>
    </location>
</feature>
<feature type="transmembrane region" description="Helical" evidence="1">
    <location>
        <begin position="357"/>
        <end position="374"/>
    </location>
</feature>
<dbReference type="Gene3D" id="3.30.2090.10">
    <property type="entry name" value="Multidrug efflux transporter AcrB TolC docking domain, DN and DC subdomains"/>
    <property type="match status" value="2"/>
</dbReference>
<dbReference type="Pfam" id="PF00873">
    <property type="entry name" value="ACR_tran"/>
    <property type="match status" value="1"/>
</dbReference>
<dbReference type="Proteomes" id="UP000185639">
    <property type="component" value="Unassembled WGS sequence"/>
</dbReference>